<dbReference type="PANTHER" id="PTHR34296">
    <property type="entry name" value="TRANSCRIPTIONAL ACTIVATOR PROTEIN MED"/>
    <property type="match status" value="1"/>
</dbReference>
<accession>A0A9D2NYZ7</accession>
<evidence type="ECO:0000256" key="4">
    <source>
        <dbReference type="ARBA" id="ARBA00022729"/>
    </source>
</evidence>
<dbReference type="Gene3D" id="3.40.50.2300">
    <property type="match status" value="2"/>
</dbReference>
<feature type="domain" description="ABC transporter substrate-binding protein PnrA-like" evidence="8">
    <location>
        <begin position="44"/>
        <end position="340"/>
    </location>
</feature>
<dbReference type="InterPro" id="IPR003760">
    <property type="entry name" value="PnrA-like"/>
</dbReference>
<evidence type="ECO:0000313" key="10">
    <source>
        <dbReference type="Proteomes" id="UP000823882"/>
    </source>
</evidence>
<dbReference type="InterPro" id="IPR050957">
    <property type="entry name" value="BMP_lipoprotein"/>
</dbReference>
<comment type="similarity">
    <text evidence="2">Belongs to the BMP lipoprotein family.</text>
</comment>
<keyword evidence="6" id="KW-0449">Lipoprotein</keyword>
<evidence type="ECO:0000256" key="5">
    <source>
        <dbReference type="ARBA" id="ARBA00023136"/>
    </source>
</evidence>
<keyword evidence="5" id="KW-0472">Membrane</keyword>
<evidence type="ECO:0000256" key="1">
    <source>
        <dbReference type="ARBA" id="ARBA00004193"/>
    </source>
</evidence>
<name>A0A9D2NYZ7_9FIRM</name>
<feature type="signal peptide" evidence="7">
    <location>
        <begin position="1"/>
        <end position="19"/>
    </location>
</feature>
<keyword evidence="3" id="KW-1003">Cell membrane</keyword>
<evidence type="ECO:0000313" key="9">
    <source>
        <dbReference type="EMBL" id="HJC41286.1"/>
    </source>
</evidence>
<organism evidence="9 10">
    <name type="scientific">Candidatus Intestinimonas pullistercoris</name>
    <dbReference type="NCBI Taxonomy" id="2838623"/>
    <lineage>
        <taxon>Bacteria</taxon>
        <taxon>Bacillati</taxon>
        <taxon>Bacillota</taxon>
        <taxon>Clostridia</taxon>
        <taxon>Eubacteriales</taxon>
        <taxon>Intestinimonas</taxon>
    </lineage>
</organism>
<reference evidence="9" key="2">
    <citation type="submission" date="2021-04" db="EMBL/GenBank/DDBJ databases">
        <authorList>
            <person name="Gilroy R."/>
        </authorList>
    </citation>
    <scope>NUCLEOTIDE SEQUENCE</scope>
    <source>
        <strain evidence="9">CHK186-1790</strain>
    </source>
</reference>
<dbReference type="EMBL" id="DWWJ01000121">
    <property type="protein sequence ID" value="HJC41286.1"/>
    <property type="molecule type" value="Genomic_DNA"/>
</dbReference>
<dbReference type="AlphaFoldDB" id="A0A9D2NYZ7"/>
<protein>
    <submittedName>
        <fullName evidence="9">BMP family ABC transporter substrate-binding protein</fullName>
    </submittedName>
</protein>
<evidence type="ECO:0000256" key="7">
    <source>
        <dbReference type="SAM" id="SignalP"/>
    </source>
</evidence>
<sequence>MKKILSLFLAMTLMLTMLAGCGGTGGDSTGENGTGEEAIKIGYILIGGGLGDQASNDDQYAGLTRFSEEFGAEVKYVEITELQDIDAAIRNYADQGMNLIIFNSADASEFIPAIAAEYPEVSFIITEGTAEETDNVLNVRTDVADASFLCGAFCAMMSQELGGELAAGFVGGIRNPNLERAQFGFTAGAEYVGGEATTAYAGSFTDAATAKELTHQMFGSGIRVVQAWAGGANTGVFEAALNMGEGYYSMGGASGQFNISDSIIASNCKLLGDLTYDLCVQFKDGTLPYGTMTYGLKEGAVDIRYAPDERADIIPQEIKDKIDELREMILAGEIDVPSTQEEYDAFAASVLAAE</sequence>
<evidence type="ECO:0000256" key="3">
    <source>
        <dbReference type="ARBA" id="ARBA00022475"/>
    </source>
</evidence>
<reference evidence="9" key="1">
    <citation type="journal article" date="2021" name="PeerJ">
        <title>Extensive microbial diversity within the chicken gut microbiome revealed by metagenomics and culture.</title>
        <authorList>
            <person name="Gilroy R."/>
            <person name="Ravi A."/>
            <person name="Getino M."/>
            <person name="Pursley I."/>
            <person name="Horton D.L."/>
            <person name="Alikhan N.F."/>
            <person name="Baker D."/>
            <person name="Gharbi K."/>
            <person name="Hall N."/>
            <person name="Watson M."/>
            <person name="Adriaenssens E.M."/>
            <person name="Foster-Nyarko E."/>
            <person name="Jarju S."/>
            <person name="Secka A."/>
            <person name="Antonio M."/>
            <person name="Oren A."/>
            <person name="Chaudhuri R.R."/>
            <person name="La Ragione R."/>
            <person name="Hildebrand F."/>
            <person name="Pallen M.J."/>
        </authorList>
    </citation>
    <scope>NUCLEOTIDE SEQUENCE</scope>
    <source>
        <strain evidence="9">CHK186-1790</strain>
    </source>
</reference>
<dbReference type="SUPFAM" id="SSF53822">
    <property type="entry name" value="Periplasmic binding protein-like I"/>
    <property type="match status" value="1"/>
</dbReference>
<dbReference type="PROSITE" id="PS51257">
    <property type="entry name" value="PROKAR_LIPOPROTEIN"/>
    <property type="match status" value="1"/>
</dbReference>
<proteinExistence type="inferred from homology"/>
<gene>
    <name evidence="9" type="ORF">H9701_07010</name>
</gene>
<dbReference type="Proteomes" id="UP000823882">
    <property type="component" value="Unassembled WGS sequence"/>
</dbReference>
<dbReference type="InterPro" id="IPR028082">
    <property type="entry name" value="Peripla_BP_I"/>
</dbReference>
<dbReference type="GO" id="GO:0005886">
    <property type="term" value="C:plasma membrane"/>
    <property type="evidence" value="ECO:0007669"/>
    <property type="project" value="UniProtKB-SubCell"/>
</dbReference>
<keyword evidence="4 7" id="KW-0732">Signal</keyword>
<evidence type="ECO:0000256" key="2">
    <source>
        <dbReference type="ARBA" id="ARBA00008610"/>
    </source>
</evidence>
<comment type="subcellular location">
    <subcellularLocation>
        <location evidence="1">Cell membrane</location>
        <topology evidence="1">Lipid-anchor</topology>
    </subcellularLocation>
</comment>
<feature type="chain" id="PRO_5039111065" evidence="7">
    <location>
        <begin position="20"/>
        <end position="354"/>
    </location>
</feature>
<evidence type="ECO:0000256" key="6">
    <source>
        <dbReference type="ARBA" id="ARBA00023288"/>
    </source>
</evidence>
<dbReference type="Pfam" id="PF02608">
    <property type="entry name" value="Bmp"/>
    <property type="match status" value="1"/>
</dbReference>
<comment type="caution">
    <text evidence="9">The sequence shown here is derived from an EMBL/GenBank/DDBJ whole genome shotgun (WGS) entry which is preliminary data.</text>
</comment>
<dbReference type="PANTHER" id="PTHR34296:SF2">
    <property type="entry name" value="ABC TRANSPORTER GUANOSINE-BINDING PROTEIN NUPN"/>
    <property type="match status" value="1"/>
</dbReference>
<evidence type="ECO:0000259" key="8">
    <source>
        <dbReference type="Pfam" id="PF02608"/>
    </source>
</evidence>